<evidence type="ECO:0000256" key="2">
    <source>
        <dbReference type="ARBA" id="ARBA00022722"/>
    </source>
</evidence>
<dbReference type="SUPFAM" id="SSF48537">
    <property type="entry name" value="Phospholipase C/P1 nuclease"/>
    <property type="match status" value="1"/>
</dbReference>
<gene>
    <name evidence="8" type="ORF">DERYTH_LOCUS1250</name>
</gene>
<dbReference type="Pfam" id="PF02265">
    <property type="entry name" value="S1-P1_nuclease"/>
    <property type="match status" value="1"/>
</dbReference>
<dbReference type="Proteomes" id="UP000789405">
    <property type="component" value="Unassembled WGS sequence"/>
</dbReference>
<evidence type="ECO:0000256" key="3">
    <source>
        <dbReference type="ARBA" id="ARBA00022723"/>
    </source>
</evidence>
<dbReference type="PANTHER" id="PTHR33146">
    <property type="entry name" value="ENDONUCLEASE 4"/>
    <property type="match status" value="1"/>
</dbReference>
<evidence type="ECO:0000256" key="1">
    <source>
        <dbReference type="ARBA" id="ARBA00009547"/>
    </source>
</evidence>
<dbReference type="GO" id="GO:0004519">
    <property type="term" value="F:endonuclease activity"/>
    <property type="evidence" value="ECO:0007669"/>
    <property type="project" value="UniProtKB-KW"/>
</dbReference>
<dbReference type="OrthoDB" id="441446at2759"/>
<evidence type="ECO:0000256" key="5">
    <source>
        <dbReference type="ARBA" id="ARBA00022801"/>
    </source>
</evidence>
<comment type="similarity">
    <text evidence="1">Belongs to the nuclease type I family.</text>
</comment>
<dbReference type="PANTHER" id="PTHR33146:SF29">
    <property type="entry name" value="S1_P1 NUCLEASE"/>
    <property type="match status" value="1"/>
</dbReference>
<dbReference type="AlphaFoldDB" id="A0A9N8VZD2"/>
<keyword evidence="4" id="KW-0255">Endonuclease</keyword>
<organism evidence="8 9">
    <name type="scientific">Dentiscutata erythropus</name>
    <dbReference type="NCBI Taxonomy" id="1348616"/>
    <lineage>
        <taxon>Eukaryota</taxon>
        <taxon>Fungi</taxon>
        <taxon>Fungi incertae sedis</taxon>
        <taxon>Mucoromycota</taxon>
        <taxon>Glomeromycotina</taxon>
        <taxon>Glomeromycetes</taxon>
        <taxon>Diversisporales</taxon>
        <taxon>Gigasporaceae</taxon>
        <taxon>Dentiscutata</taxon>
    </lineage>
</organism>
<keyword evidence="9" id="KW-1185">Reference proteome</keyword>
<dbReference type="Gene3D" id="1.10.575.10">
    <property type="entry name" value="P1 Nuclease"/>
    <property type="match status" value="1"/>
</dbReference>
<dbReference type="EMBL" id="CAJVPY010000332">
    <property type="protein sequence ID" value="CAG8466419.1"/>
    <property type="molecule type" value="Genomic_DNA"/>
</dbReference>
<reference evidence="8" key="1">
    <citation type="submission" date="2021-06" db="EMBL/GenBank/DDBJ databases">
        <authorList>
            <person name="Kallberg Y."/>
            <person name="Tangrot J."/>
            <person name="Rosling A."/>
        </authorList>
    </citation>
    <scope>NUCLEOTIDE SEQUENCE</scope>
    <source>
        <strain evidence="8">MA453B</strain>
    </source>
</reference>
<keyword evidence="2" id="KW-0540">Nuclease</keyword>
<dbReference type="GO" id="GO:0006308">
    <property type="term" value="P:DNA catabolic process"/>
    <property type="evidence" value="ECO:0007669"/>
    <property type="project" value="InterPro"/>
</dbReference>
<name>A0A9N8VZD2_9GLOM</name>
<evidence type="ECO:0000256" key="4">
    <source>
        <dbReference type="ARBA" id="ARBA00022759"/>
    </source>
</evidence>
<keyword evidence="3" id="KW-0479">Metal-binding</keyword>
<accession>A0A9N8VZD2</accession>
<protein>
    <submittedName>
        <fullName evidence="8">15934_t:CDS:1</fullName>
    </submittedName>
</protein>
<evidence type="ECO:0000313" key="8">
    <source>
        <dbReference type="EMBL" id="CAG8466419.1"/>
    </source>
</evidence>
<evidence type="ECO:0000313" key="9">
    <source>
        <dbReference type="Proteomes" id="UP000789405"/>
    </source>
</evidence>
<proteinExistence type="inferred from homology"/>
<dbReference type="GO" id="GO:0046872">
    <property type="term" value="F:metal ion binding"/>
    <property type="evidence" value="ECO:0007669"/>
    <property type="project" value="UniProtKB-KW"/>
</dbReference>
<dbReference type="InterPro" id="IPR008947">
    <property type="entry name" value="PLipase_C/P1_nuclease_dom_sf"/>
</dbReference>
<evidence type="ECO:0000256" key="6">
    <source>
        <dbReference type="ARBA" id="ARBA00023157"/>
    </source>
</evidence>
<dbReference type="GO" id="GO:0003676">
    <property type="term" value="F:nucleic acid binding"/>
    <property type="evidence" value="ECO:0007669"/>
    <property type="project" value="InterPro"/>
</dbReference>
<sequence length="314" mass="36737">MFQKKRIVFLALIFFIPHALSWGFVAAIAQNFLFPNVLEKVIELLPVQAHENLAYIAAWADQIKHKEQYRFTSPMHYTNPSPLYDNPPSHCAFDWDKKKVDLISAIHNYSNRLDPNSDLNYWSRAEALRFLVHFIGDLHQPLHRKLYISKRIREFNQNSTIDYNLPEDYSQFNSSEPLFDGQFYDLYLKYIINLMNTTWRGELSQWTICNEDFKLSTELPLSGPNQLHFSSASDSSDYFHLSMNQEFSFSAACPEYWAIPLNKLNCQVVLNGYDRELDLSIGEYYEKIVKYNIMEKLLAISGYRIAAVLNTILK</sequence>
<keyword evidence="5" id="KW-0378">Hydrolase</keyword>
<dbReference type="CDD" id="cd11010">
    <property type="entry name" value="S1-P1_nuclease"/>
    <property type="match status" value="1"/>
</dbReference>
<dbReference type="InterPro" id="IPR003154">
    <property type="entry name" value="S1/P1nuclease"/>
</dbReference>
<dbReference type="GO" id="GO:0016788">
    <property type="term" value="F:hydrolase activity, acting on ester bonds"/>
    <property type="evidence" value="ECO:0007669"/>
    <property type="project" value="InterPro"/>
</dbReference>
<keyword evidence="7" id="KW-0325">Glycoprotein</keyword>
<comment type="caution">
    <text evidence="8">The sequence shown here is derived from an EMBL/GenBank/DDBJ whole genome shotgun (WGS) entry which is preliminary data.</text>
</comment>
<keyword evidence="6" id="KW-1015">Disulfide bond</keyword>
<evidence type="ECO:0000256" key="7">
    <source>
        <dbReference type="ARBA" id="ARBA00023180"/>
    </source>
</evidence>